<dbReference type="GO" id="GO:0008270">
    <property type="term" value="F:zinc ion binding"/>
    <property type="evidence" value="ECO:0007669"/>
    <property type="project" value="InterPro"/>
</dbReference>
<organism evidence="3 4">
    <name type="scientific">Dactylonectria macrodidyma</name>
    <dbReference type="NCBI Taxonomy" id="307937"/>
    <lineage>
        <taxon>Eukaryota</taxon>
        <taxon>Fungi</taxon>
        <taxon>Dikarya</taxon>
        <taxon>Ascomycota</taxon>
        <taxon>Pezizomycotina</taxon>
        <taxon>Sordariomycetes</taxon>
        <taxon>Hypocreomycetidae</taxon>
        <taxon>Hypocreales</taxon>
        <taxon>Nectriaceae</taxon>
        <taxon>Dactylonectria</taxon>
    </lineage>
</organism>
<evidence type="ECO:0000313" key="4">
    <source>
        <dbReference type="Proteomes" id="UP000738349"/>
    </source>
</evidence>
<keyword evidence="4" id="KW-1185">Reference proteome</keyword>
<feature type="region of interest" description="Disordered" evidence="2">
    <location>
        <begin position="55"/>
        <end position="82"/>
    </location>
</feature>
<comment type="caution">
    <text evidence="3">The sequence shown here is derived from an EMBL/GenBank/DDBJ whole genome shotgun (WGS) entry which is preliminary data.</text>
</comment>
<dbReference type="OrthoDB" id="4137815at2759"/>
<dbReference type="GO" id="GO:0000981">
    <property type="term" value="F:DNA-binding transcription factor activity, RNA polymerase II-specific"/>
    <property type="evidence" value="ECO:0007669"/>
    <property type="project" value="InterPro"/>
</dbReference>
<sequence length="473" mass="53731">MHSTRREAIAPRTTRACDRCYAIKARCQKPQCLAACVRCSRLGFECLNVRPAKKAGRAPRCPLPRPRLGSQAEETSGENAMGSSCSDLAPVLCRDPSPVDDLAPRARDLVYDLLTNDDVYDQVWVGPSFWESHRKALLSHYHRSGSTLHDAFLACALSWPTLFESSGRHGSEADASFQYASSASERLREFRVWNNHTASECLMLGSLVLTFTYWSKVPDIHTTCRQTLRLIKPFYESTLGFDDYDGSISLSSLIITELFDCLLRGLDPTFRYCHVLAPEAPPDRHLGLCTCLLPYIFDVCKINSNLRLGHYRNPPEFLEAVNPVEEAVEDWQPLIPKGFFSDFTSIEVAHMLCQAQVMRLCTLLIIYRLKYPFGVNDKMARVMAMTILTQIESTSLATKKAMNFITLPVLVACFEMNDKRERERWYNCLPCLIHHSERFDTYIQSLLGSFWTLRDVNAPILWCNLGEFLSPIL</sequence>
<feature type="compositionally biased region" description="Polar residues" evidence="2">
    <location>
        <begin position="72"/>
        <end position="82"/>
    </location>
</feature>
<dbReference type="AlphaFoldDB" id="A0A9P9IBK5"/>
<evidence type="ECO:0008006" key="5">
    <source>
        <dbReference type="Google" id="ProtNLM"/>
    </source>
</evidence>
<evidence type="ECO:0000256" key="2">
    <source>
        <dbReference type="SAM" id="MobiDB-lite"/>
    </source>
</evidence>
<name>A0A9P9IBK5_9HYPO</name>
<accession>A0A9P9IBK5</accession>
<evidence type="ECO:0000256" key="1">
    <source>
        <dbReference type="ARBA" id="ARBA00023242"/>
    </source>
</evidence>
<reference evidence="3" key="1">
    <citation type="journal article" date="2021" name="Nat. Commun.">
        <title>Genetic determinants of endophytism in the Arabidopsis root mycobiome.</title>
        <authorList>
            <person name="Mesny F."/>
            <person name="Miyauchi S."/>
            <person name="Thiergart T."/>
            <person name="Pickel B."/>
            <person name="Atanasova L."/>
            <person name="Karlsson M."/>
            <person name="Huettel B."/>
            <person name="Barry K.W."/>
            <person name="Haridas S."/>
            <person name="Chen C."/>
            <person name="Bauer D."/>
            <person name="Andreopoulos W."/>
            <person name="Pangilinan J."/>
            <person name="LaButti K."/>
            <person name="Riley R."/>
            <person name="Lipzen A."/>
            <person name="Clum A."/>
            <person name="Drula E."/>
            <person name="Henrissat B."/>
            <person name="Kohler A."/>
            <person name="Grigoriev I.V."/>
            <person name="Martin F.M."/>
            <person name="Hacquard S."/>
        </authorList>
    </citation>
    <scope>NUCLEOTIDE SEQUENCE</scope>
    <source>
        <strain evidence="3">MPI-CAGE-AT-0147</strain>
    </source>
</reference>
<proteinExistence type="predicted"/>
<evidence type="ECO:0000313" key="3">
    <source>
        <dbReference type="EMBL" id="KAH7114871.1"/>
    </source>
</evidence>
<gene>
    <name evidence="3" type="ORF">EDB81DRAFT_821365</name>
</gene>
<dbReference type="EMBL" id="JAGMUV010000031">
    <property type="protein sequence ID" value="KAH7114871.1"/>
    <property type="molecule type" value="Genomic_DNA"/>
</dbReference>
<dbReference type="SUPFAM" id="SSF57701">
    <property type="entry name" value="Zn2/Cys6 DNA-binding domain"/>
    <property type="match status" value="1"/>
</dbReference>
<keyword evidence="1" id="KW-0539">Nucleus</keyword>
<dbReference type="InterPro" id="IPR036864">
    <property type="entry name" value="Zn2-C6_fun-type_DNA-bd_sf"/>
</dbReference>
<dbReference type="CDD" id="cd00067">
    <property type="entry name" value="GAL4"/>
    <property type="match status" value="1"/>
</dbReference>
<dbReference type="InterPro" id="IPR001138">
    <property type="entry name" value="Zn2Cys6_DnaBD"/>
</dbReference>
<dbReference type="Proteomes" id="UP000738349">
    <property type="component" value="Unassembled WGS sequence"/>
</dbReference>
<protein>
    <recommendedName>
        <fullName evidence="5">Zn(2)-C6 fungal-type domain-containing protein</fullName>
    </recommendedName>
</protein>